<dbReference type="Proteomes" id="UP000286270">
    <property type="component" value="Unassembled WGS sequence"/>
</dbReference>
<dbReference type="EMBL" id="QRZH01000004">
    <property type="protein sequence ID" value="RGV56523.1"/>
    <property type="molecule type" value="Genomic_DNA"/>
</dbReference>
<sequence length="76" mass="9490">MQIKYIRLKEKEHVCDYWLMLAYRTLLQRTRKSRKRKEFARKIIRLCKGSDKRIMDISDDYRFWTAKELYDIIVSK</sequence>
<protein>
    <submittedName>
        <fullName evidence="1">Uncharacterized protein</fullName>
    </submittedName>
</protein>
<proteinExistence type="predicted"/>
<accession>A0A412YGI1</accession>
<evidence type="ECO:0000313" key="2">
    <source>
        <dbReference type="Proteomes" id="UP000286270"/>
    </source>
</evidence>
<gene>
    <name evidence="1" type="ORF">DWW08_05955</name>
</gene>
<dbReference type="AlphaFoldDB" id="A0A412YGI1"/>
<organism evidence="1 2">
    <name type="scientific">Bacteroides fragilis</name>
    <dbReference type="NCBI Taxonomy" id="817"/>
    <lineage>
        <taxon>Bacteria</taxon>
        <taxon>Pseudomonadati</taxon>
        <taxon>Bacteroidota</taxon>
        <taxon>Bacteroidia</taxon>
        <taxon>Bacteroidales</taxon>
        <taxon>Bacteroidaceae</taxon>
        <taxon>Bacteroides</taxon>
    </lineage>
</organism>
<dbReference type="RefSeq" id="WP_065850007.1">
    <property type="nucleotide sequence ID" value="NZ_CP098482.1"/>
</dbReference>
<reference evidence="1 2" key="1">
    <citation type="submission" date="2018-08" db="EMBL/GenBank/DDBJ databases">
        <title>A genome reference for cultivated species of the human gut microbiota.</title>
        <authorList>
            <person name="Zou Y."/>
            <person name="Xue W."/>
            <person name="Luo G."/>
        </authorList>
    </citation>
    <scope>NUCLEOTIDE SEQUENCE [LARGE SCALE GENOMIC DNA]</scope>
    <source>
        <strain evidence="1 2">AF14-26</strain>
    </source>
</reference>
<name>A0A412YGI1_BACFG</name>
<evidence type="ECO:0000313" key="1">
    <source>
        <dbReference type="EMBL" id="RGV56523.1"/>
    </source>
</evidence>
<comment type="caution">
    <text evidence="1">The sequence shown here is derived from an EMBL/GenBank/DDBJ whole genome shotgun (WGS) entry which is preliminary data.</text>
</comment>